<proteinExistence type="inferred from homology"/>
<organism evidence="14 15">
    <name type="scientific">Candolleomyces aberdarensis</name>
    <dbReference type="NCBI Taxonomy" id="2316362"/>
    <lineage>
        <taxon>Eukaryota</taxon>
        <taxon>Fungi</taxon>
        <taxon>Dikarya</taxon>
        <taxon>Basidiomycota</taxon>
        <taxon>Agaricomycotina</taxon>
        <taxon>Agaricomycetes</taxon>
        <taxon>Agaricomycetidae</taxon>
        <taxon>Agaricales</taxon>
        <taxon>Agaricineae</taxon>
        <taxon>Psathyrellaceae</taxon>
        <taxon>Candolleomyces</taxon>
    </lineage>
</organism>
<keyword evidence="12" id="KW-0472">Membrane</keyword>
<accession>A0A4Q2DJU6</accession>
<sequence>MLYYLTRYPDWQDRVRKEVDELCEKVPGLGKRAVPGSDALADLKNLNAVINEMLRLQPPLPTMLQRAPVAGSGGKQLGNWFLPEGNSVQVPPFAVHRDPGYFSPLPKEFLPQRWFPEADSDPATVTQEFKGQLNVLDRSGFIPFSMGPANCAGKSMALKQLRYIPALLLRNFRFEFPEGYNPDLWEEELQDRFLMSKGKLPLRMVLRE</sequence>
<comment type="caution">
    <text evidence="14">The sequence shown here is derived from an EMBL/GenBank/DDBJ whole genome shotgun (WGS) entry which is preliminary data.</text>
</comment>
<gene>
    <name evidence="14" type="ORF">EST38_g5715</name>
</gene>
<dbReference type="GO" id="GO:0004497">
    <property type="term" value="F:monooxygenase activity"/>
    <property type="evidence" value="ECO:0007669"/>
    <property type="project" value="UniProtKB-KW"/>
</dbReference>
<keyword evidence="9" id="KW-0560">Oxidoreductase</keyword>
<keyword evidence="15" id="KW-1185">Reference proteome</keyword>
<evidence type="ECO:0000256" key="8">
    <source>
        <dbReference type="ARBA" id="ARBA00022989"/>
    </source>
</evidence>
<dbReference type="GO" id="GO:0020037">
    <property type="term" value="F:heme binding"/>
    <property type="evidence" value="ECO:0007669"/>
    <property type="project" value="InterPro"/>
</dbReference>
<evidence type="ECO:0000256" key="3">
    <source>
        <dbReference type="ARBA" id="ARBA00004721"/>
    </source>
</evidence>
<dbReference type="InterPro" id="IPR036396">
    <property type="entry name" value="Cyt_P450_sf"/>
</dbReference>
<dbReference type="GO" id="GO:0005506">
    <property type="term" value="F:iron ion binding"/>
    <property type="evidence" value="ECO:0007669"/>
    <property type="project" value="InterPro"/>
</dbReference>
<dbReference type="Proteomes" id="UP000290288">
    <property type="component" value="Unassembled WGS sequence"/>
</dbReference>
<comment type="cofactor">
    <cofactor evidence="1 13">
        <name>heme</name>
        <dbReference type="ChEBI" id="CHEBI:30413"/>
    </cofactor>
</comment>
<evidence type="ECO:0000256" key="9">
    <source>
        <dbReference type="ARBA" id="ARBA00023002"/>
    </source>
</evidence>
<evidence type="ECO:0000256" key="12">
    <source>
        <dbReference type="ARBA" id="ARBA00023136"/>
    </source>
</evidence>
<dbReference type="PRINTS" id="PR00385">
    <property type="entry name" value="P450"/>
</dbReference>
<feature type="binding site" description="axial binding residue" evidence="13">
    <location>
        <position position="151"/>
    </location>
    <ligand>
        <name>heme</name>
        <dbReference type="ChEBI" id="CHEBI:30413"/>
    </ligand>
    <ligandPart>
        <name>Fe</name>
        <dbReference type="ChEBI" id="CHEBI:18248"/>
    </ligandPart>
</feature>
<evidence type="ECO:0000313" key="15">
    <source>
        <dbReference type="Proteomes" id="UP000290288"/>
    </source>
</evidence>
<evidence type="ECO:0000256" key="6">
    <source>
        <dbReference type="ARBA" id="ARBA00022692"/>
    </source>
</evidence>
<comment type="subcellular location">
    <subcellularLocation>
        <location evidence="2">Membrane</location>
    </subcellularLocation>
</comment>
<keyword evidence="6" id="KW-0812">Transmembrane</keyword>
<dbReference type="OrthoDB" id="6692864at2759"/>
<dbReference type="Gene3D" id="1.10.630.10">
    <property type="entry name" value="Cytochrome P450"/>
    <property type="match status" value="1"/>
</dbReference>
<dbReference type="InterPro" id="IPR001128">
    <property type="entry name" value="Cyt_P450"/>
</dbReference>
<dbReference type="PRINTS" id="PR00465">
    <property type="entry name" value="EP450IV"/>
</dbReference>
<evidence type="ECO:0000313" key="14">
    <source>
        <dbReference type="EMBL" id="RXW20139.1"/>
    </source>
</evidence>
<name>A0A4Q2DJU6_9AGAR</name>
<keyword evidence="8" id="KW-1133">Transmembrane helix</keyword>
<evidence type="ECO:0000256" key="13">
    <source>
        <dbReference type="PIRSR" id="PIRSR602403-1"/>
    </source>
</evidence>
<keyword evidence="7 13" id="KW-0479">Metal-binding</keyword>
<dbReference type="EMBL" id="SDEE01000164">
    <property type="protein sequence ID" value="RXW20139.1"/>
    <property type="molecule type" value="Genomic_DNA"/>
</dbReference>
<comment type="pathway">
    <text evidence="3">Secondary metabolite biosynthesis; terpenoid biosynthesis.</text>
</comment>
<protein>
    <recommendedName>
        <fullName evidence="16">Cytochrome P450</fullName>
    </recommendedName>
</protein>
<evidence type="ECO:0000256" key="5">
    <source>
        <dbReference type="ARBA" id="ARBA00022617"/>
    </source>
</evidence>
<comment type="similarity">
    <text evidence="4">Belongs to the cytochrome P450 family.</text>
</comment>
<dbReference type="InterPro" id="IPR002403">
    <property type="entry name" value="Cyt_P450_E_grp-IV"/>
</dbReference>
<dbReference type="GO" id="GO:0016020">
    <property type="term" value="C:membrane"/>
    <property type="evidence" value="ECO:0007669"/>
    <property type="project" value="UniProtKB-SubCell"/>
</dbReference>
<dbReference type="Pfam" id="PF00067">
    <property type="entry name" value="p450"/>
    <property type="match status" value="1"/>
</dbReference>
<dbReference type="PANTHER" id="PTHR24305:SF166">
    <property type="entry name" value="CYTOCHROME P450 12A4, MITOCHONDRIAL-RELATED"/>
    <property type="match status" value="1"/>
</dbReference>
<dbReference type="GO" id="GO:0016705">
    <property type="term" value="F:oxidoreductase activity, acting on paired donors, with incorporation or reduction of molecular oxygen"/>
    <property type="evidence" value="ECO:0007669"/>
    <property type="project" value="InterPro"/>
</dbReference>
<keyword evidence="5 13" id="KW-0349">Heme</keyword>
<evidence type="ECO:0000256" key="2">
    <source>
        <dbReference type="ARBA" id="ARBA00004370"/>
    </source>
</evidence>
<dbReference type="PANTHER" id="PTHR24305">
    <property type="entry name" value="CYTOCHROME P450"/>
    <property type="match status" value="1"/>
</dbReference>
<reference evidence="14 15" key="1">
    <citation type="submission" date="2019-01" db="EMBL/GenBank/DDBJ databases">
        <title>Draft genome sequence of Psathyrella aberdarensis IHI B618.</title>
        <authorList>
            <person name="Buettner E."/>
            <person name="Kellner H."/>
        </authorList>
    </citation>
    <scope>NUCLEOTIDE SEQUENCE [LARGE SCALE GENOMIC DNA]</scope>
    <source>
        <strain evidence="14 15">IHI B618</strain>
    </source>
</reference>
<dbReference type="InterPro" id="IPR050121">
    <property type="entry name" value="Cytochrome_P450_monoxygenase"/>
</dbReference>
<dbReference type="AlphaFoldDB" id="A0A4Q2DJU6"/>
<keyword evidence="11" id="KW-0503">Monooxygenase</keyword>
<evidence type="ECO:0000256" key="10">
    <source>
        <dbReference type="ARBA" id="ARBA00023004"/>
    </source>
</evidence>
<dbReference type="STRING" id="2316362.A0A4Q2DJU6"/>
<dbReference type="SUPFAM" id="SSF48264">
    <property type="entry name" value="Cytochrome P450"/>
    <property type="match status" value="1"/>
</dbReference>
<evidence type="ECO:0008006" key="16">
    <source>
        <dbReference type="Google" id="ProtNLM"/>
    </source>
</evidence>
<evidence type="ECO:0000256" key="1">
    <source>
        <dbReference type="ARBA" id="ARBA00001971"/>
    </source>
</evidence>
<evidence type="ECO:0000256" key="7">
    <source>
        <dbReference type="ARBA" id="ARBA00022723"/>
    </source>
</evidence>
<evidence type="ECO:0000256" key="11">
    <source>
        <dbReference type="ARBA" id="ARBA00023033"/>
    </source>
</evidence>
<evidence type="ECO:0000256" key="4">
    <source>
        <dbReference type="ARBA" id="ARBA00010617"/>
    </source>
</evidence>
<keyword evidence="10 13" id="KW-0408">Iron</keyword>